<keyword evidence="1" id="KW-0472">Membrane</keyword>
<evidence type="ECO:0000256" key="1">
    <source>
        <dbReference type="SAM" id="Phobius"/>
    </source>
</evidence>
<proteinExistence type="predicted"/>
<dbReference type="Proteomes" id="UP000219281">
    <property type="component" value="Unassembled WGS sequence"/>
</dbReference>
<feature type="transmembrane region" description="Helical" evidence="1">
    <location>
        <begin position="124"/>
        <end position="140"/>
    </location>
</feature>
<reference evidence="4" key="1">
    <citation type="submission" date="2017-09" db="EMBL/GenBank/DDBJ databases">
        <authorList>
            <person name="Varghese N."/>
            <person name="Submissions S."/>
        </authorList>
    </citation>
    <scope>NUCLEOTIDE SEQUENCE [LARGE SCALE GENOMIC DNA]</scope>
    <source>
        <strain evidence="4">CGMCC 1.12803</strain>
    </source>
</reference>
<sequence>MKFLKTLQLHQYFFGFIFLFGYAQSIQGRILVRQTVDFYTFTPEAAIGTFIESCIVFLIITKLLKRFQRSNELDFVAVIKVFALSLLLYLFVANLISAIIALIFNTWDRNFNGNVFLNNNIGNVLDVCIYGGFFIAYFFYQKNKNDTKQLLSYNKALADSKIAQLKMQLNPHFLFNNLNALDQLIEEDQSKASDFLNDFAELYRYVLEVSNEKLVSITEELVFAQSYFRIMQYKLNNGYHLQINAPKEVDGFVAPLALQLLVENAVEHNLGTASHPVNILIEITDQLLVTNNVAIKKKKKTGGGRALQNLSEQYALLTNKPLEIIKTEDSFTVCLPII</sequence>
<dbReference type="GO" id="GO:0000155">
    <property type="term" value="F:phosphorelay sensor kinase activity"/>
    <property type="evidence" value="ECO:0007669"/>
    <property type="project" value="InterPro"/>
</dbReference>
<accession>A0A286A0K6</accession>
<dbReference type="RefSeq" id="WP_097132175.1">
    <property type="nucleotide sequence ID" value="NZ_OCMT01000002.1"/>
</dbReference>
<evidence type="ECO:0000313" key="4">
    <source>
        <dbReference type="Proteomes" id="UP000219281"/>
    </source>
</evidence>
<dbReference type="EMBL" id="OCMT01000002">
    <property type="protein sequence ID" value="SOD15436.1"/>
    <property type="molecule type" value="Genomic_DNA"/>
</dbReference>
<evidence type="ECO:0000313" key="3">
    <source>
        <dbReference type="EMBL" id="SOD15436.1"/>
    </source>
</evidence>
<dbReference type="InterPro" id="IPR050640">
    <property type="entry name" value="Bact_2-comp_sensor_kinase"/>
</dbReference>
<dbReference type="PANTHER" id="PTHR34220:SF7">
    <property type="entry name" value="SENSOR HISTIDINE KINASE YPDA"/>
    <property type="match status" value="1"/>
</dbReference>
<name>A0A286A0K6_9SPHI</name>
<keyword evidence="1" id="KW-0812">Transmembrane</keyword>
<dbReference type="AlphaFoldDB" id="A0A286A0K6"/>
<organism evidence="3 4">
    <name type="scientific">Pedobacter xixiisoli</name>
    <dbReference type="NCBI Taxonomy" id="1476464"/>
    <lineage>
        <taxon>Bacteria</taxon>
        <taxon>Pseudomonadati</taxon>
        <taxon>Bacteroidota</taxon>
        <taxon>Sphingobacteriia</taxon>
        <taxon>Sphingobacteriales</taxon>
        <taxon>Sphingobacteriaceae</taxon>
        <taxon>Pedobacter</taxon>
    </lineage>
</organism>
<feature type="transmembrane region" description="Helical" evidence="1">
    <location>
        <begin position="12"/>
        <end position="32"/>
    </location>
</feature>
<gene>
    <name evidence="3" type="ORF">SAMN06297358_2430</name>
</gene>
<dbReference type="OrthoDB" id="9809908at2"/>
<dbReference type="GO" id="GO:0016020">
    <property type="term" value="C:membrane"/>
    <property type="evidence" value="ECO:0007669"/>
    <property type="project" value="InterPro"/>
</dbReference>
<protein>
    <recommendedName>
        <fullName evidence="2">Signal transduction histidine kinase internal region domain-containing protein</fullName>
    </recommendedName>
</protein>
<dbReference type="InterPro" id="IPR010559">
    <property type="entry name" value="Sig_transdc_His_kin_internal"/>
</dbReference>
<dbReference type="PANTHER" id="PTHR34220">
    <property type="entry name" value="SENSOR HISTIDINE KINASE YPDA"/>
    <property type="match status" value="1"/>
</dbReference>
<keyword evidence="1" id="KW-1133">Transmembrane helix</keyword>
<dbReference type="Pfam" id="PF06580">
    <property type="entry name" value="His_kinase"/>
    <property type="match status" value="1"/>
</dbReference>
<keyword evidence="4" id="KW-1185">Reference proteome</keyword>
<feature type="transmembrane region" description="Helical" evidence="1">
    <location>
        <begin position="38"/>
        <end position="60"/>
    </location>
</feature>
<feature type="domain" description="Signal transduction histidine kinase internal region" evidence="2">
    <location>
        <begin position="161"/>
        <end position="237"/>
    </location>
</feature>
<evidence type="ECO:0000259" key="2">
    <source>
        <dbReference type="Pfam" id="PF06580"/>
    </source>
</evidence>
<feature type="transmembrane region" description="Helical" evidence="1">
    <location>
        <begin position="81"/>
        <end position="104"/>
    </location>
</feature>